<keyword evidence="2" id="KW-1185">Reference proteome</keyword>
<dbReference type="EMBL" id="BAABAZ010000004">
    <property type="protein sequence ID" value="GAA4282834.1"/>
    <property type="molecule type" value="Genomic_DNA"/>
</dbReference>
<dbReference type="RefSeq" id="WP_236865077.1">
    <property type="nucleotide sequence ID" value="NZ_BAABAZ010000004.1"/>
</dbReference>
<gene>
    <name evidence="1" type="ORF">GCM10022261_03650</name>
</gene>
<dbReference type="Proteomes" id="UP001501586">
    <property type="component" value="Unassembled WGS sequence"/>
</dbReference>
<comment type="caution">
    <text evidence="1">The sequence shown here is derived from an EMBL/GenBank/DDBJ whole genome shotgun (WGS) entry which is preliminary data.</text>
</comment>
<name>A0ABP8EFT5_9MICO</name>
<reference evidence="2" key="1">
    <citation type="journal article" date="2019" name="Int. J. Syst. Evol. Microbiol.">
        <title>The Global Catalogue of Microorganisms (GCM) 10K type strain sequencing project: providing services to taxonomists for standard genome sequencing and annotation.</title>
        <authorList>
            <consortium name="The Broad Institute Genomics Platform"/>
            <consortium name="The Broad Institute Genome Sequencing Center for Infectious Disease"/>
            <person name="Wu L."/>
            <person name="Ma J."/>
        </authorList>
    </citation>
    <scope>NUCLEOTIDE SEQUENCE [LARGE SCALE GENOMIC DNA]</scope>
    <source>
        <strain evidence="2">JCM 17458</strain>
    </source>
</reference>
<accession>A0ABP8EFT5</accession>
<organism evidence="1 2">
    <name type="scientific">Brevibacterium daeguense</name>
    <dbReference type="NCBI Taxonomy" id="909936"/>
    <lineage>
        <taxon>Bacteria</taxon>
        <taxon>Bacillati</taxon>
        <taxon>Actinomycetota</taxon>
        <taxon>Actinomycetes</taxon>
        <taxon>Micrococcales</taxon>
        <taxon>Brevibacteriaceae</taxon>
        <taxon>Brevibacterium</taxon>
    </lineage>
</organism>
<evidence type="ECO:0000313" key="2">
    <source>
        <dbReference type="Proteomes" id="UP001501586"/>
    </source>
</evidence>
<sequence>MDKMHALRRRLWTESVEEAPVLARMHHEYPDQGLRMTGKHHEICPSDPRKAAPDRLRTILRQPMRPIASSR</sequence>
<evidence type="ECO:0000313" key="1">
    <source>
        <dbReference type="EMBL" id="GAA4282834.1"/>
    </source>
</evidence>
<protein>
    <submittedName>
        <fullName evidence="1">Uncharacterized protein</fullName>
    </submittedName>
</protein>
<dbReference type="InterPro" id="IPR011256">
    <property type="entry name" value="Reg_factor_effector_dom_sf"/>
</dbReference>
<dbReference type="Gene3D" id="3.20.80.10">
    <property type="entry name" value="Regulatory factor, effector binding domain"/>
    <property type="match status" value="1"/>
</dbReference>
<proteinExistence type="predicted"/>